<evidence type="ECO:0000313" key="5">
    <source>
        <dbReference type="Proteomes" id="UP001341840"/>
    </source>
</evidence>
<feature type="compositionally biased region" description="Acidic residues" evidence="2">
    <location>
        <begin position="15"/>
        <end position="28"/>
    </location>
</feature>
<comment type="caution">
    <text evidence="4">The sequence shown here is derived from an EMBL/GenBank/DDBJ whole genome shotgun (WGS) entry which is preliminary data.</text>
</comment>
<dbReference type="PANTHER" id="PTHR47718">
    <property type="entry name" value="OS01G0519700 PROTEIN"/>
    <property type="match status" value="1"/>
</dbReference>
<gene>
    <name evidence="4" type="ORF">PIB30_118282</name>
</gene>
<sequence>MEGAKGVELGKRGSEEDDMQEELLEMDAETQRAVSGSGSGPQEAEIGDEFAERYLSSYRDIVRIGLEDIMKMEWHNIDAAYEFYRLYGKCNGFGVRKGDSRKDTNGELVSYRFFCNRQGVRESKYHGWVDRKRAPRAETRTNCEAKLSIFLDKGDNMWKVRKVVLQHNHELTPLRMVHMIPIPQEIPDAAKSCTEGMHGQGVATSRIVGYMAGMAGGYRMLDFLKKDAYNFVDKKCRERIVDGDANATIVYLEGKAGADPMVSARYLQTESGMLGNLFWADGASRVDYQHFGDVIALDSTYRKNKYRRPLVIFSGVNNHKQTCVFGFGLLVDETAASYKWLLEQFLEVMCGKRPCVLVTYGDKAIGEAIKAIMPEVTHRLCAWHIEKNVTSNMKDIAVRDLFKRWLYADMGVNKFEEEWAEAMKEYGLGDSFWATQMYEKRKMWSNAYLRDKFCVGFRTTSRFEGINSIVKYMSALSRYTLVELVQGLDLLVQEYRNTELLAQFNSIYDVPVMTTCFRSIEMGAALTYTREIFQEVRKQIELMGAVNLIAKTTVSTVMTYTMEEYGNPGVNIQAMYETSIGRVDCECNFWKRHGFPCCHMFFVMKYEHLKEIPEGLILRRWRKNAKAMGEYMDTGEECSERGFLLRHGALHSASQWMFMLGAQRYALCKRSMDVINGLCKELEEELRRTKEGAKSTGTRPDLEDPEVVSTKGAPRQGKKMSKKRKCKRCNQSGRNKQQCPEPRTPWEREINAERVGRGQDVRADGNLGAKVREHHIQDMHGGAMNNSVHESLEPVE</sequence>
<keyword evidence="1" id="KW-0863">Zinc-finger</keyword>
<dbReference type="Pfam" id="PF10551">
    <property type="entry name" value="MULE"/>
    <property type="match status" value="1"/>
</dbReference>
<feature type="region of interest" description="Disordered" evidence="2">
    <location>
        <begin position="688"/>
        <end position="766"/>
    </location>
</feature>
<dbReference type="PROSITE" id="PS50966">
    <property type="entry name" value="ZF_SWIM"/>
    <property type="match status" value="1"/>
</dbReference>
<keyword evidence="1" id="KW-0862">Zinc</keyword>
<dbReference type="EMBL" id="JASCZI010091073">
    <property type="protein sequence ID" value="MED6148810.1"/>
    <property type="molecule type" value="Genomic_DNA"/>
</dbReference>
<dbReference type="Proteomes" id="UP001341840">
    <property type="component" value="Unassembled WGS sequence"/>
</dbReference>
<evidence type="ECO:0000313" key="4">
    <source>
        <dbReference type="EMBL" id="MED6148810.1"/>
    </source>
</evidence>
<dbReference type="InterPro" id="IPR004330">
    <property type="entry name" value="FAR1_DNA_bnd_dom"/>
</dbReference>
<reference evidence="4 5" key="1">
    <citation type="journal article" date="2023" name="Plants (Basel)">
        <title>Bridging the Gap: Combining Genomics and Transcriptomics Approaches to Understand Stylosanthes scabra, an Orphan Legume from the Brazilian Caatinga.</title>
        <authorList>
            <person name="Ferreira-Neto J.R.C."/>
            <person name="da Silva M.D."/>
            <person name="Binneck E."/>
            <person name="de Melo N.F."/>
            <person name="da Silva R.H."/>
            <person name="de Melo A.L.T.M."/>
            <person name="Pandolfi V."/>
            <person name="Bustamante F.O."/>
            <person name="Brasileiro-Vidal A.C."/>
            <person name="Benko-Iseppon A.M."/>
        </authorList>
    </citation>
    <scope>NUCLEOTIDE SEQUENCE [LARGE SCALE GENOMIC DNA]</scope>
    <source>
        <tissue evidence="4">Leaves</tissue>
    </source>
</reference>
<evidence type="ECO:0000256" key="1">
    <source>
        <dbReference type="PROSITE-ProRule" id="PRU00325"/>
    </source>
</evidence>
<feature type="domain" description="SWIM-type" evidence="3">
    <location>
        <begin position="576"/>
        <end position="608"/>
    </location>
</feature>
<evidence type="ECO:0000259" key="3">
    <source>
        <dbReference type="PROSITE" id="PS50966"/>
    </source>
</evidence>
<feature type="compositionally biased region" description="Basic and acidic residues" evidence="2">
    <location>
        <begin position="744"/>
        <end position="763"/>
    </location>
</feature>
<proteinExistence type="predicted"/>
<name>A0ABU6TJZ9_9FABA</name>
<feature type="compositionally biased region" description="Basic residues" evidence="2">
    <location>
        <begin position="716"/>
        <end position="728"/>
    </location>
</feature>
<keyword evidence="1" id="KW-0479">Metal-binding</keyword>
<organism evidence="4 5">
    <name type="scientific">Stylosanthes scabra</name>
    <dbReference type="NCBI Taxonomy" id="79078"/>
    <lineage>
        <taxon>Eukaryota</taxon>
        <taxon>Viridiplantae</taxon>
        <taxon>Streptophyta</taxon>
        <taxon>Embryophyta</taxon>
        <taxon>Tracheophyta</taxon>
        <taxon>Spermatophyta</taxon>
        <taxon>Magnoliopsida</taxon>
        <taxon>eudicotyledons</taxon>
        <taxon>Gunneridae</taxon>
        <taxon>Pentapetalae</taxon>
        <taxon>rosids</taxon>
        <taxon>fabids</taxon>
        <taxon>Fabales</taxon>
        <taxon>Fabaceae</taxon>
        <taxon>Papilionoideae</taxon>
        <taxon>50 kb inversion clade</taxon>
        <taxon>dalbergioids sensu lato</taxon>
        <taxon>Dalbergieae</taxon>
        <taxon>Pterocarpus clade</taxon>
        <taxon>Stylosanthes</taxon>
    </lineage>
</organism>
<evidence type="ECO:0000256" key="2">
    <source>
        <dbReference type="SAM" id="MobiDB-lite"/>
    </source>
</evidence>
<dbReference type="Pfam" id="PF04434">
    <property type="entry name" value="SWIM"/>
    <property type="match status" value="1"/>
</dbReference>
<dbReference type="Pfam" id="PF03101">
    <property type="entry name" value="FAR1"/>
    <property type="match status" value="1"/>
</dbReference>
<dbReference type="InterPro" id="IPR018289">
    <property type="entry name" value="MULE_transposase_dom"/>
</dbReference>
<feature type="region of interest" description="Disordered" evidence="2">
    <location>
        <begin position="1"/>
        <end position="44"/>
    </location>
</feature>
<dbReference type="PANTHER" id="PTHR47718:SF15">
    <property type="entry name" value="PROTEIN FAR1-RELATED SEQUENCE 5-LIKE"/>
    <property type="match status" value="1"/>
</dbReference>
<keyword evidence="5" id="KW-1185">Reference proteome</keyword>
<dbReference type="InterPro" id="IPR007527">
    <property type="entry name" value="Znf_SWIM"/>
</dbReference>
<protein>
    <recommendedName>
        <fullName evidence="3">SWIM-type domain-containing protein</fullName>
    </recommendedName>
</protein>
<accession>A0ABU6TJZ9</accession>